<evidence type="ECO:0000313" key="9">
    <source>
        <dbReference type="Proteomes" id="UP000319700"/>
    </source>
</evidence>
<evidence type="ECO:0000256" key="3">
    <source>
        <dbReference type="ARBA" id="ARBA00024226"/>
    </source>
</evidence>
<dbReference type="EMBL" id="RCZH01000008">
    <property type="protein sequence ID" value="TPG39233.1"/>
    <property type="molecule type" value="Genomic_DNA"/>
</dbReference>
<keyword evidence="9" id="KW-1185">Reference proteome</keyword>
<evidence type="ECO:0000256" key="5">
    <source>
        <dbReference type="PROSITE-ProRule" id="PRU10007"/>
    </source>
</evidence>
<gene>
    <name evidence="8" type="ORF">EAH81_13365</name>
</gene>
<dbReference type="InterPro" id="IPR016161">
    <property type="entry name" value="Ald_DH/histidinol_DH"/>
</dbReference>
<keyword evidence="2 6" id="KW-0560">Oxidoreductase</keyword>
<feature type="active site" evidence="5">
    <location>
        <position position="244"/>
    </location>
</feature>
<accession>A0A502EN93</accession>
<evidence type="ECO:0000259" key="7">
    <source>
        <dbReference type="Pfam" id="PF00171"/>
    </source>
</evidence>
<evidence type="ECO:0000313" key="8">
    <source>
        <dbReference type="EMBL" id="TPG39233.1"/>
    </source>
</evidence>
<dbReference type="FunFam" id="3.40.309.10:FF:000012">
    <property type="entry name" value="Betaine aldehyde dehydrogenase"/>
    <property type="match status" value="1"/>
</dbReference>
<evidence type="ECO:0000256" key="6">
    <source>
        <dbReference type="RuleBase" id="RU003345"/>
    </source>
</evidence>
<dbReference type="Proteomes" id="UP000319700">
    <property type="component" value="Unassembled WGS sequence"/>
</dbReference>
<dbReference type="SUPFAM" id="SSF53720">
    <property type="entry name" value="ALDH-like"/>
    <property type="match status" value="1"/>
</dbReference>
<dbReference type="GO" id="GO:0004029">
    <property type="term" value="F:aldehyde dehydrogenase (NAD+) activity"/>
    <property type="evidence" value="ECO:0007669"/>
    <property type="project" value="UniProtKB-EC"/>
</dbReference>
<dbReference type="InterPro" id="IPR016160">
    <property type="entry name" value="Ald_DH_CS_CYS"/>
</dbReference>
<name>A0A502EN93_9FLAO</name>
<comment type="catalytic activity">
    <reaction evidence="4">
        <text>an aldehyde + NAD(+) + H2O = a carboxylate + NADH + 2 H(+)</text>
        <dbReference type="Rhea" id="RHEA:16185"/>
        <dbReference type="ChEBI" id="CHEBI:15377"/>
        <dbReference type="ChEBI" id="CHEBI:15378"/>
        <dbReference type="ChEBI" id="CHEBI:17478"/>
        <dbReference type="ChEBI" id="CHEBI:29067"/>
        <dbReference type="ChEBI" id="CHEBI:57540"/>
        <dbReference type="ChEBI" id="CHEBI:57945"/>
        <dbReference type="EC" id="1.2.1.3"/>
    </reaction>
</comment>
<dbReference type="Gene3D" id="3.40.309.10">
    <property type="entry name" value="Aldehyde Dehydrogenase, Chain A, domain 2"/>
    <property type="match status" value="1"/>
</dbReference>
<dbReference type="InterPro" id="IPR016163">
    <property type="entry name" value="Ald_DH_C"/>
</dbReference>
<protein>
    <recommendedName>
        <fullName evidence="3">aldehyde dehydrogenase (NAD(+))</fullName>
        <ecNumber evidence="3">1.2.1.3</ecNumber>
    </recommendedName>
</protein>
<dbReference type="Pfam" id="PF00171">
    <property type="entry name" value="Aldedh"/>
    <property type="match status" value="1"/>
</dbReference>
<dbReference type="EC" id="1.2.1.3" evidence="3"/>
<dbReference type="OrthoDB" id="9762913at2"/>
<evidence type="ECO:0000256" key="2">
    <source>
        <dbReference type="ARBA" id="ARBA00023002"/>
    </source>
</evidence>
<organism evidence="8 9">
    <name type="scientific">Flavobacterium pectinovorum</name>
    <dbReference type="NCBI Taxonomy" id="29533"/>
    <lineage>
        <taxon>Bacteria</taxon>
        <taxon>Pseudomonadati</taxon>
        <taxon>Bacteroidota</taxon>
        <taxon>Flavobacteriia</taxon>
        <taxon>Flavobacteriales</taxon>
        <taxon>Flavobacteriaceae</taxon>
        <taxon>Flavobacterium</taxon>
    </lineage>
</organism>
<dbReference type="FunFam" id="3.40.605.10:FF:000007">
    <property type="entry name" value="NAD/NADP-dependent betaine aldehyde dehydrogenase"/>
    <property type="match status" value="1"/>
</dbReference>
<dbReference type="PROSITE" id="PS00070">
    <property type="entry name" value="ALDEHYDE_DEHYDR_CYS"/>
    <property type="match status" value="1"/>
</dbReference>
<evidence type="ECO:0000256" key="4">
    <source>
        <dbReference type="ARBA" id="ARBA00049194"/>
    </source>
</evidence>
<dbReference type="InterPro" id="IPR016162">
    <property type="entry name" value="Ald_DH_N"/>
</dbReference>
<dbReference type="PANTHER" id="PTHR42804">
    <property type="entry name" value="ALDEHYDE DEHYDROGENASE"/>
    <property type="match status" value="1"/>
</dbReference>
<dbReference type="RefSeq" id="WP_140507752.1">
    <property type="nucleotide sequence ID" value="NZ_RCZH01000008.1"/>
</dbReference>
<dbReference type="PANTHER" id="PTHR42804:SF1">
    <property type="entry name" value="ALDEHYDE DEHYDROGENASE-RELATED"/>
    <property type="match status" value="1"/>
</dbReference>
<dbReference type="Gene3D" id="3.40.605.10">
    <property type="entry name" value="Aldehyde Dehydrogenase, Chain A, domain 1"/>
    <property type="match status" value="1"/>
</dbReference>
<comment type="caution">
    <text evidence="8">The sequence shown here is derived from an EMBL/GenBank/DDBJ whole genome shotgun (WGS) entry which is preliminary data.</text>
</comment>
<comment type="similarity">
    <text evidence="1 6">Belongs to the aldehyde dehydrogenase family.</text>
</comment>
<dbReference type="STRING" id="29533.SAMN05444387_2182"/>
<feature type="domain" description="Aldehyde dehydrogenase" evidence="7">
    <location>
        <begin position="20"/>
        <end position="467"/>
    </location>
</feature>
<dbReference type="CDD" id="cd07138">
    <property type="entry name" value="ALDH_CddD_SSP0762"/>
    <property type="match status" value="1"/>
</dbReference>
<sequence length="471" mass="51144">MKTIDKIYINGEFVTPLGQEYFDLISPTTNEKLGRVRLGNTEDTQNAIIAAKNAFKTFSKTTIAERVQYLQNIKTAIEKRKTDFIDIMIEEYGGTRQFATISYEYMLKGFDSAINLLNTYDFTKKMGESEVQMTPLGVVGIIIPWNSSNGFICSKLSTAIVAGCTTVIKPSEMSAQQTQLIAECLHEAGLPKGVYNIVNGLGDVVGAEISRNPDIAKISFTGSTTVGKIIAKEAINTMKRVTLELGGKSPNIILDDADLSKAIPLAMSAAYMNNGQACIAGTRLLIPETKLEEVKLLIKEIVSNTIVGDPKNETTAVGPMVSTKQYARVQDYIQIGINEGAEVLIGGLGKPEGLENGNFVKPTVFINVNNQMRIAREEIFGPVLSIITYKTEEEAIEIANDTTYGLQAYVSSSDAKRANKVASQINAGRVQINGIGHDPMAPFGGFKQSGIGREFGVLGLEAYLEPRALIQ</sequence>
<dbReference type="InterPro" id="IPR029510">
    <property type="entry name" value="Ald_DH_CS_GLU"/>
</dbReference>
<evidence type="ECO:0000256" key="1">
    <source>
        <dbReference type="ARBA" id="ARBA00009986"/>
    </source>
</evidence>
<proteinExistence type="inferred from homology"/>
<dbReference type="PROSITE" id="PS00687">
    <property type="entry name" value="ALDEHYDE_DEHYDR_GLU"/>
    <property type="match status" value="1"/>
</dbReference>
<dbReference type="AlphaFoldDB" id="A0A502EN93"/>
<reference evidence="8 9" key="1">
    <citation type="journal article" date="2019" name="Environ. Microbiol.">
        <title>Species interactions and distinct microbial communities in high Arctic permafrost affected cryosols are associated with the CH4 and CO2 gas fluxes.</title>
        <authorList>
            <person name="Altshuler I."/>
            <person name="Hamel J."/>
            <person name="Turney S."/>
            <person name="Magnuson E."/>
            <person name="Levesque R."/>
            <person name="Greer C."/>
            <person name="Whyte L.G."/>
        </authorList>
    </citation>
    <scope>NUCLEOTIDE SEQUENCE [LARGE SCALE GENOMIC DNA]</scope>
    <source>
        <strain evidence="8 9">42</strain>
    </source>
</reference>
<dbReference type="InterPro" id="IPR015590">
    <property type="entry name" value="Aldehyde_DH_dom"/>
</dbReference>